<feature type="compositionally biased region" description="Basic residues" evidence="1">
    <location>
        <begin position="86"/>
        <end position="97"/>
    </location>
</feature>
<protein>
    <recommendedName>
        <fullName evidence="4">C-type cytochrome biogenesis protein CcmI</fullName>
    </recommendedName>
</protein>
<gene>
    <name evidence="2" type="ORF">GCM10010968_04110</name>
</gene>
<evidence type="ECO:0000313" key="3">
    <source>
        <dbReference type="Proteomes" id="UP000626982"/>
    </source>
</evidence>
<evidence type="ECO:0000313" key="2">
    <source>
        <dbReference type="EMBL" id="GGN78390.1"/>
    </source>
</evidence>
<evidence type="ECO:0000256" key="1">
    <source>
        <dbReference type="SAM" id="MobiDB-lite"/>
    </source>
</evidence>
<keyword evidence="3" id="KW-1185">Reference proteome</keyword>
<dbReference type="EMBL" id="BMLM01000001">
    <property type="protein sequence ID" value="GGN78390.1"/>
    <property type="molecule type" value="Genomic_DNA"/>
</dbReference>
<dbReference type="Proteomes" id="UP000626982">
    <property type="component" value="Unassembled WGS sequence"/>
</dbReference>
<feature type="region of interest" description="Disordered" evidence="1">
    <location>
        <begin position="68"/>
        <end position="97"/>
    </location>
</feature>
<organism evidence="2 3">
    <name type="scientific">Agrococcus terreus</name>
    <dbReference type="NCBI Taxonomy" id="574649"/>
    <lineage>
        <taxon>Bacteria</taxon>
        <taxon>Bacillati</taxon>
        <taxon>Actinomycetota</taxon>
        <taxon>Actinomycetes</taxon>
        <taxon>Micrococcales</taxon>
        <taxon>Microbacteriaceae</taxon>
        <taxon>Agrococcus</taxon>
    </lineage>
</organism>
<dbReference type="RefSeq" id="WP_188715509.1">
    <property type="nucleotide sequence ID" value="NZ_BAABBD010000001.1"/>
</dbReference>
<name>A0ABQ2KBB6_9MICO</name>
<sequence length="97" mass="10662">MDTIWLLIIAPLVILAIIATVGALVGERAPSVPVDPWRLRGLRDRHEVAELDRLERERARAILEAQLEHELDAPGDGPAPASLQPRGHRAAPRTRTA</sequence>
<comment type="caution">
    <text evidence="2">The sequence shown here is derived from an EMBL/GenBank/DDBJ whole genome shotgun (WGS) entry which is preliminary data.</text>
</comment>
<evidence type="ECO:0008006" key="4">
    <source>
        <dbReference type="Google" id="ProtNLM"/>
    </source>
</evidence>
<reference evidence="3" key="1">
    <citation type="journal article" date="2019" name="Int. J. Syst. Evol. Microbiol.">
        <title>The Global Catalogue of Microorganisms (GCM) 10K type strain sequencing project: providing services to taxonomists for standard genome sequencing and annotation.</title>
        <authorList>
            <consortium name="The Broad Institute Genomics Platform"/>
            <consortium name="The Broad Institute Genome Sequencing Center for Infectious Disease"/>
            <person name="Wu L."/>
            <person name="Ma J."/>
        </authorList>
    </citation>
    <scope>NUCLEOTIDE SEQUENCE [LARGE SCALE GENOMIC DNA]</scope>
    <source>
        <strain evidence="3">CGMCC 1.6960</strain>
    </source>
</reference>
<proteinExistence type="predicted"/>
<accession>A0ABQ2KBB6</accession>